<dbReference type="InterPro" id="IPR001214">
    <property type="entry name" value="SET_dom"/>
</dbReference>
<feature type="compositionally biased region" description="Acidic residues" evidence="8">
    <location>
        <begin position="133"/>
        <end position="144"/>
    </location>
</feature>
<feature type="compositionally biased region" description="Basic residues" evidence="8">
    <location>
        <begin position="643"/>
        <end position="660"/>
    </location>
</feature>
<evidence type="ECO:0000256" key="5">
    <source>
        <dbReference type="ARBA" id="ARBA00023015"/>
    </source>
</evidence>
<evidence type="ECO:0000256" key="2">
    <source>
        <dbReference type="ARBA" id="ARBA00022603"/>
    </source>
</evidence>
<dbReference type="CDD" id="cd00167">
    <property type="entry name" value="SANT"/>
    <property type="match status" value="1"/>
</dbReference>
<name>A0AAE0FJY3_9CHLO</name>
<dbReference type="SMART" id="SM00317">
    <property type="entry name" value="SET"/>
    <property type="match status" value="1"/>
</dbReference>
<gene>
    <name evidence="11" type="ORF">CYMTET_29876</name>
</gene>
<dbReference type="PANTHER" id="PTHR45747:SF4">
    <property type="entry name" value="HISTONE-LYSINE N-METHYLTRANSFERASE E(Z)"/>
    <property type="match status" value="1"/>
</dbReference>
<evidence type="ECO:0000256" key="3">
    <source>
        <dbReference type="ARBA" id="ARBA00022679"/>
    </source>
</evidence>
<dbReference type="Gene3D" id="2.170.270.10">
    <property type="entry name" value="SET domain"/>
    <property type="match status" value="1"/>
</dbReference>
<dbReference type="InterPro" id="IPR041355">
    <property type="entry name" value="Pre-SET_CXC"/>
</dbReference>
<feature type="domain" description="SET" evidence="9">
    <location>
        <begin position="782"/>
        <end position="905"/>
    </location>
</feature>
<dbReference type="Proteomes" id="UP001190700">
    <property type="component" value="Unassembled WGS sequence"/>
</dbReference>
<dbReference type="PANTHER" id="PTHR45747">
    <property type="entry name" value="HISTONE-LYSINE N-METHYLTRANSFERASE E(Z)"/>
    <property type="match status" value="1"/>
</dbReference>
<dbReference type="InterPro" id="IPR045318">
    <property type="entry name" value="EZH1/2-like"/>
</dbReference>
<protein>
    <recommendedName>
        <fullName evidence="1">[histone H3]-lysine(27) N-trimethyltransferase</fullName>
        <ecNumber evidence="1">2.1.1.356</ecNumber>
    </recommendedName>
</protein>
<feature type="compositionally biased region" description="Acidic residues" evidence="8">
    <location>
        <begin position="269"/>
        <end position="284"/>
    </location>
</feature>
<proteinExistence type="predicted"/>
<dbReference type="GO" id="GO:0003682">
    <property type="term" value="F:chromatin binding"/>
    <property type="evidence" value="ECO:0007669"/>
    <property type="project" value="TreeGrafter"/>
</dbReference>
<dbReference type="FunFam" id="2.170.270.10:FF:000001">
    <property type="entry name" value="Putative histone-lysine N-methyltransferase EZH2"/>
    <property type="match status" value="1"/>
</dbReference>
<dbReference type="InterPro" id="IPR046341">
    <property type="entry name" value="SET_dom_sf"/>
</dbReference>
<dbReference type="InterPro" id="IPR026489">
    <property type="entry name" value="CXC_dom"/>
</dbReference>
<feature type="region of interest" description="Disordered" evidence="8">
    <location>
        <begin position="120"/>
        <end position="201"/>
    </location>
</feature>
<accession>A0AAE0FJY3</accession>
<dbReference type="EC" id="2.1.1.356" evidence="1"/>
<feature type="region of interest" description="Disordered" evidence="8">
    <location>
        <begin position="265"/>
        <end position="284"/>
    </location>
</feature>
<dbReference type="InterPro" id="IPR001005">
    <property type="entry name" value="SANT/Myb"/>
</dbReference>
<dbReference type="Pfam" id="PF00856">
    <property type="entry name" value="SET"/>
    <property type="match status" value="1"/>
</dbReference>
<dbReference type="SUPFAM" id="SSF82199">
    <property type="entry name" value="SET domain"/>
    <property type="match status" value="1"/>
</dbReference>
<feature type="region of interest" description="Disordered" evidence="8">
    <location>
        <begin position="626"/>
        <end position="660"/>
    </location>
</feature>
<dbReference type="AlphaFoldDB" id="A0AAE0FJY3"/>
<keyword evidence="2" id="KW-0489">Methyltransferase</keyword>
<evidence type="ECO:0000256" key="4">
    <source>
        <dbReference type="ARBA" id="ARBA00022691"/>
    </source>
</evidence>
<keyword evidence="3" id="KW-0808">Transferase</keyword>
<feature type="compositionally biased region" description="Polar residues" evidence="8">
    <location>
        <begin position="496"/>
        <end position="508"/>
    </location>
</feature>
<sequence length="969" mass="107817">MANLKRQEEKIAATGSSEGLHNKCQATEERAIHGDSDTVHDYDDLWSAQNDSHHRLEPVKLLTWLKRIHSQAHKNFVMREMKRNEKVVQKQVKQLEILAGGRGSTIGEDCHTFKCFTQSPPTEERLASGCSDTGEDGLPEETEPIEPRNQFATKDSAELEDATANAVRDRAAQRRAQLAEANRQRQIKEEAARAAEARSTLGRRPVMRPVRVESSHAGKVQTPACIIGKSNNVPSYTTWVGITKNSMTQEDEQRQLLYADTDGEMIAGSDEEGDDDTEYEENTEDYEWTRREDFIIMMLYSCSNIDAAGKKELANFLKVPEKVVAMRYEEVDSAFREGKQPLSLPSREAMTKALEAPSKEQLLEALKQLAEHVVATQLSPEASGPRWPIPPAPTHYSDMANVMDSFHTLFCRRCCIFDCQMHGCDQTAPRLHSLELDESNGSFKLPFSPFIPGGVAARMQPPPPPPPDLTMPPPLQALACSSCSCWLLPSEQARPTCSATPGSAQAGTARQPAGNHREPAAKNAESAMRGGSRSTHDPEPVATVLGKRSSDSPAVTSPKQRAKTAAAASSAPQEWTQLEEELFEYACRMFGEDPCKAARLVNTRSCREMYERMLCAARKRQEALEIDEADQNDPHLNGTSGAKTKKSRGRNGRKRNASVTVRRKLGQIKNRKTGAVYNQYVPCNCKGPCSAECSCLLDGNVCEKYCGCAMTCKNRFRGCNCSKGQCRTRACPCFAADRECDPDLCKGCTATAAYVARLKTSLCTSTAQLDELPEKEYTCQNMKLRLGQHRHIYMGLSQVAGWGAFLNEYCKKEDFLGEYTGELISQNEADRRGKVYDRSNRSFLFNLNTQWVLDAQLKGNKLKFANHSATPNCHAKVILVDGDHRVGIFTKENIKAGEELFYNYGHDEESFKKTDGYLVIITSVLRQSLQLIGIFLLCHRKQPRSGGQAMVHMQLQLPNIESMIVVVDD</sequence>
<dbReference type="SMART" id="SM01114">
    <property type="entry name" value="CXC"/>
    <property type="match status" value="1"/>
</dbReference>
<feature type="region of interest" description="Disordered" evidence="8">
    <location>
        <begin position="1"/>
        <end position="25"/>
    </location>
</feature>
<dbReference type="PROSITE" id="PS51633">
    <property type="entry name" value="CXC"/>
    <property type="match status" value="1"/>
</dbReference>
<keyword evidence="5" id="KW-0805">Transcription regulation</keyword>
<comment type="caution">
    <text evidence="11">The sequence shown here is derived from an EMBL/GenBank/DDBJ whole genome shotgun (WGS) entry which is preliminary data.</text>
</comment>
<organism evidence="11 12">
    <name type="scientific">Cymbomonas tetramitiformis</name>
    <dbReference type="NCBI Taxonomy" id="36881"/>
    <lineage>
        <taxon>Eukaryota</taxon>
        <taxon>Viridiplantae</taxon>
        <taxon>Chlorophyta</taxon>
        <taxon>Pyramimonadophyceae</taxon>
        <taxon>Pyramimonadales</taxon>
        <taxon>Pyramimonadaceae</taxon>
        <taxon>Cymbomonas</taxon>
    </lineage>
</organism>
<evidence type="ECO:0000256" key="6">
    <source>
        <dbReference type="ARBA" id="ARBA00023163"/>
    </source>
</evidence>
<dbReference type="PROSITE" id="PS50280">
    <property type="entry name" value="SET"/>
    <property type="match status" value="1"/>
</dbReference>
<feature type="domain" description="CXC" evidence="10">
    <location>
        <begin position="662"/>
        <end position="765"/>
    </location>
</feature>
<keyword evidence="4" id="KW-0949">S-adenosyl-L-methionine</keyword>
<evidence type="ECO:0000259" key="10">
    <source>
        <dbReference type="PROSITE" id="PS51633"/>
    </source>
</evidence>
<dbReference type="Pfam" id="PF18264">
    <property type="entry name" value="preSET_CXC"/>
    <property type="match status" value="1"/>
</dbReference>
<dbReference type="GO" id="GO:0140951">
    <property type="term" value="F:histone H3K27 trimethyltransferase activity"/>
    <property type="evidence" value="ECO:0007669"/>
    <property type="project" value="UniProtKB-EC"/>
</dbReference>
<dbReference type="GO" id="GO:0005634">
    <property type="term" value="C:nucleus"/>
    <property type="evidence" value="ECO:0007669"/>
    <property type="project" value="TreeGrafter"/>
</dbReference>
<evidence type="ECO:0000259" key="9">
    <source>
        <dbReference type="PROSITE" id="PS50280"/>
    </source>
</evidence>
<evidence type="ECO:0000256" key="1">
    <source>
        <dbReference type="ARBA" id="ARBA00012186"/>
    </source>
</evidence>
<keyword evidence="6" id="KW-0804">Transcription</keyword>
<dbReference type="InterPro" id="IPR033467">
    <property type="entry name" value="Tesmin/TSO1-like_CXC"/>
</dbReference>
<feature type="compositionally biased region" description="Basic and acidic residues" evidence="8">
    <location>
        <begin position="1"/>
        <end position="11"/>
    </location>
</feature>
<evidence type="ECO:0000256" key="7">
    <source>
        <dbReference type="ARBA" id="ARBA00048568"/>
    </source>
</evidence>
<dbReference type="GO" id="GO:0031507">
    <property type="term" value="P:heterochromatin formation"/>
    <property type="evidence" value="ECO:0007669"/>
    <property type="project" value="TreeGrafter"/>
</dbReference>
<feature type="compositionally biased region" description="Basic and acidic residues" evidence="8">
    <location>
        <begin position="182"/>
        <end position="196"/>
    </location>
</feature>
<reference evidence="11 12" key="1">
    <citation type="journal article" date="2015" name="Genome Biol. Evol.">
        <title>Comparative Genomics of a Bacterivorous Green Alga Reveals Evolutionary Causalities and Consequences of Phago-Mixotrophic Mode of Nutrition.</title>
        <authorList>
            <person name="Burns J.A."/>
            <person name="Paasch A."/>
            <person name="Narechania A."/>
            <person name="Kim E."/>
        </authorList>
    </citation>
    <scope>NUCLEOTIDE SEQUENCE [LARGE SCALE GENOMIC DNA]</scope>
    <source>
        <strain evidence="11 12">PLY_AMNH</strain>
    </source>
</reference>
<feature type="region of interest" description="Disordered" evidence="8">
    <location>
        <begin position="496"/>
        <end position="574"/>
    </location>
</feature>
<evidence type="ECO:0000313" key="12">
    <source>
        <dbReference type="Proteomes" id="UP001190700"/>
    </source>
</evidence>
<evidence type="ECO:0000313" key="11">
    <source>
        <dbReference type="EMBL" id="KAK3261206.1"/>
    </source>
</evidence>
<comment type="catalytic activity">
    <reaction evidence="7">
        <text>L-lysyl(27)-[histone H3] + 3 S-adenosyl-L-methionine = N(6),N(6),N(6)-trimethyl-L-lysyl(27)-[histone H3] + 3 S-adenosyl-L-homocysteine + 3 H(+)</text>
        <dbReference type="Rhea" id="RHEA:60292"/>
        <dbReference type="Rhea" id="RHEA-COMP:15535"/>
        <dbReference type="Rhea" id="RHEA-COMP:15548"/>
        <dbReference type="ChEBI" id="CHEBI:15378"/>
        <dbReference type="ChEBI" id="CHEBI:29969"/>
        <dbReference type="ChEBI" id="CHEBI:57856"/>
        <dbReference type="ChEBI" id="CHEBI:59789"/>
        <dbReference type="ChEBI" id="CHEBI:61961"/>
        <dbReference type="EC" id="2.1.1.356"/>
    </reaction>
</comment>
<dbReference type="EMBL" id="LGRX02017068">
    <property type="protein sequence ID" value="KAK3261206.1"/>
    <property type="molecule type" value="Genomic_DNA"/>
</dbReference>
<keyword evidence="12" id="KW-1185">Reference proteome</keyword>
<dbReference type="GO" id="GO:0032259">
    <property type="term" value="P:methylation"/>
    <property type="evidence" value="ECO:0007669"/>
    <property type="project" value="UniProtKB-KW"/>
</dbReference>
<dbReference type="CDD" id="cd10519">
    <property type="entry name" value="SET_EZH"/>
    <property type="match status" value="1"/>
</dbReference>
<evidence type="ECO:0000256" key="8">
    <source>
        <dbReference type="SAM" id="MobiDB-lite"/>
    </source>
</evidence>